<reference evidence="1 2" key="1">
    <citation type="journal article" date="2023" name="G3 (Bethesda)">
        <title>A chromosome-length genome assembly and annotation of blackberry (Rubus argutus, cv. 'Hillquist').</title>
        <authorList>
            <person name="Bruna T."/>
            <person name="Aryal R."/>
            <person name="Dudchenko O."/>
            <person name="Sargent D.J."/>
            <person name="Mead D."/>
            <person name="Buti M."/>
            <person name="Cavallini A."/>
            <person name="Hytonen T."/>
            <person name="Andres J."/>
            <person name="Pham M."/>
            <person name="Weisz D."/>
            <person name="Mascagni F."/>
            <person name="Usai G."/>
            <person name="Natali L."/>
            <person name="Bassil N."/>
            <person name="Fernandez G.E."/>
            <person name="Lomsadze A."/>
            <person name="Armour M."/>
            <person name="Olukolu B."/>
            <person name="Poorten T."/>
            <person name="Britton C."/>
            <person name="Davik J."/>
            <person name="Ashrafi H."/>
            <person name="Aiden E.L."/>
            <person name="Borodovsky M."/>
            <person name="Worthington M."/>
        </authorList>
    </citation>
    <scope>NUCLEOTIDE SEQUENCE [LARGE SCALE GENOMIC DNA]</scope>
    <source>
        <strain evidence="1">PI 553951</strain>
    </source>
</reference>
<name>A0AAW1XLJ2_RUBAR</name>
<keyword evidence="2" id="KW-1185">Reference proteome</keyword>
<organism evidence="1 2">
    <name type="scientific">Rubus argutus</name>
    <name type="common">Southern blackberry</name>
    <dbReference type="NCBI Taxonomy" id="59490"/>
    <lineage>
        <taxon>Eukaryota</taxon>
        <taxon>Viridiplantae</taxon>
        <taxon>Streptophyta</taxon>
        <taxon>Embryophyta</taxon>
        <taxon>Tracheophyta</taxon>
        <taxon>Spermatophyta</taxon>
        <taxon>Magnoliopsida</taxon>
        <taxon>eudicotyledons</taxon>
        <taxon>Gunneridae</taxon>
        <taxon>Pentapetalae</taxon>
        <taxon>rosids</taxon>
        <taxon>fabids</taxon>
        <taxon>Rosales</taxon>
        <taxon>Rosaceae</taxon>
        <taxon>Rosoideae</taxon>
        <taxon>Rosoideae incertae sedis</taxon>
        <taxon>Rubus</taxon>
    </lineage>
</organism>
<dbReference type="EMBL" id="JBEDUW010000003">
    <property type="protein sequence ID" value="KAK9937580.1"/>
    <property type="molecule type" value="Genomic_DNA"/>
</dbReference>
<dbReference type="AlphaFoldDB" id="A0AAW1XLJ2"/>
<gene>
    <name evidence="1" type="ORF">M0R45_014359</name>
</gene>
<protein>
    <submittedName>
        <fullName evidence="1">Uncharacterized protein</fullName>
    </submittedName>
</protein>
<evidence type="ECO:0000313" key="1">
    <source>
        <dbReference type="EMBL" id="KAK9937580.1"/>
    </source>
</evidence>
<dbReference type="PANTHER" id="PTHR12496">
    <property type="entry name" value="CGI-41 METHYLTRANSFERASE"/>
    <property type="match status" value="1"/>
</dbReference>
<evidence type="ECO:0000313" key="2">
    <source>
        <dbReference type="Proteomes" id="UP001457282"/>
    </source>
</evidence>
<dbReference type="Proteomes" id="UP001457282">
    <property type="component" value="Unassembled WGS sequence"/>
</dbReference>
<dbReference type="InterPro" id="IPR052220">
    <property type="entry name" value="METTL25"/>
</dbReference>
<sequence length="128" mass="14431">MSSHCSNYSCKTASETLKWINAIVDLIKPFSFLTDAHVVNFFTDRLWEAIDKEWMDCLREEPVENLLQIPCGVVQGHWPASLKEFIVALRSLALPRQQADLQAVLPGMSMTSLNSVLCTGMNSKKNMK</sequence>
<dbReference type="PANTHER" id="PTHR12496:SF0">
    <property type="entry name" value="METHYLTRANSFERASE DOMAIN-CONTAINING PROTEIN"/>
    <property type="match status" value="1"/>
</dbReference>
<comment type="caution">
    <text evidence="1">The sequence shown here is derived from an EMBL/GenBank/DDBJ whole genome shotgun (WGS) entry which is preliminary data.</text>
</comment>
<accession>A0AAW1XLJ2</accession>
<proteinExistence type="predicted"/>